<dbReference type="Proteomes" id="UP001282284">
    <property type="component" value="Unassembled WGS sequence"/>
</dbReference>
<evidence type="ECO:0000313" key="4">
    <source>
        <dbReference type="Proteomes" id="UP001282284"/>
    </source>
</evidence>
<dbReference type="InterPro" id="IPR016047">
    <property type="entry name" value="M23ase_b-sheet_dom"/>
</dbReference>
<keyword evidence="3" id="KW-0378">Hydrolase</keyword>
<feature type="transmembrane region" description="Helical" evidence="1">
    <location>
        <begin position="55"/>
        <end position="76"/>
    </location>
</feature>
<accession>A0ABU4GBP5</accession>
<keyword evidence="1" id="KW-0812">Transmembrane</keyword>
<dbReference type="CDD" id="cd12797">
    <property type="entry name" value="M23_peptidase"/>
    <property type="match status" value="1"/>
</dbReference>
<evidence type="ECO:0000256" key="1">
    <source>
        <dbReference type="SAM" id="Phobius"/>
    </source>
</evidence>
<dbReference type="PANTHER" id="PTHR21666:SF285">
    <property type="entry name" value="M23 FAMILY METALLOPEPTIDASE"/>
    <property type="match status" value="1"/>
</dbReference>
<dbReference type="EC" id="3.4.-.-" evidence="3"/>
<keyword evidence="4" id="KW-1185">Reference proteome</keyword>
<gene>
    <name evidence="3" type="ORF">QT711_14425</name>
</gene>
<dbReference type="SUPFAM" id="SSF51261">
    <property type="entry name" value="Duplicated hybrid motif"/>
    <property type="match status" value="1"/>
</dbReference>
<dbReference type="InterPro" id="IPR011055">
    <property type="entry name" value="Dup_hybrid_motif"/>
</dbReference>
<dbReference type="RefSeq" id="WP_317945398.1">
    <property type="nucleotide sequence ID" value="NZ_JAUBDI010000016.1"/>
</dbReference>
<feature type="domain" description="M23ase beta-sheet core" evidence="2">
    <location>
        <begin position="186"/>
        <end position="280"/>
    </location>
</feature>
<dbReference type="Gene3D" id="2.70.70.10">
    <property type="entry name" value="Glucose Permease (Domain IIA)"/>
    <property type="match status" value="1"/>
</dbReference>
<feature type="transmembrane region" description="Helical" evidence="1">
    <location>
        <begin position="97"/>
        <end position="119"/>
    </location>
</feature>
<reference evidence="3 4" key="1">
    <citation type="submission" date="2023-06" db="EMBL/GenBank/DDBJ databases">
        <title>Sporosarcina sp. nov., isolated from Korean traditional fermented seafood 'Jeotgal'.</title>
        <authorList>
            <person name="Yang A.I."/>
            <person name="Shin N.-R."/>
        </authorList>
    </citation>
    <scope>NUCLEOTIDE SEQUENCE [LARGE SCALE GENOMIC DNA]</scope>
    <source>
        <strain evidence="3 4">KCTC13119</strain>
    </source>
</reference>
<dbReference type="Pfam" id="PF01551">
    <property type="entry name" value="Peptidase_M23"/>
    <property type="match status" value="1"/>
</dbReference>
<name>A0ABU4GBP5_9BACL</name>
<keyword evidence="1" id="KW-0472">Membrane</keyword>
<proteinExistence type="predicted"/>
<dbReference type="InterPro" id="IPR050570">
    <property type="entry name" value="Cell_wall_metabolism_enzyme"/>
</dbReference>
<dbReference type="PANTHER" id="PTHR21666">
    <property type="entry name" value="PEPTIDASE-RELATED"/>
    <property type="match status" value="1"/>
</dbReference>
<dbReference type="EMBL" id="JAUBDI010000016">
    <property type="protein sequence ID" value="MDW0114390.1"/>
    <property type="molecule type" value="Genomic_DNA"/>
</dbReference>
<comment type="caution">
    <text evidence="3">The sequence shown here is derived from an EMBL/GenBank/DDBJ whole genome shotgun (WGS) entry which is preliminary data.</text>
</comment>
<dbReference type="GO" id="GO:0016787">
    <property type="term" value="F:hydrolase activity"/>
    <property type="evidence" value="ECO:0007669"/>
    <property type="project" value="UniProtKB-KW"/>
</dbReference>
<organism evidence="3 4">
    <name type="scientific">Sporosarcina saromensis</name>
    <dbReference type="NCBI Taxonomy" id="359365"/>
    <lineage>
        <taxon>Bacteria</taxon>
        <taxon>Bacillati</taxon>
        <taxon>Bacillota</taxon>
        <taxon>Bacilli</taxon>
        <taxon>Bacillales</taxon>
        <taxon>Caryophanaceae</taxon>
        <taxon>Sporosarcina</taxon>
    </lineage>
</organism>
<protein>
    <submittedName>
        <fullName evidence="3">M23 family metallopeptidase</fullName>
        <ecNumber evidence="3">3.4.-.-</ecNumber>
    </submittedName>
</protein>
<keyword evidence="1" id="KW-1133">Transmembrane helix</keyword>
<feature type="transmembrane region" description="Helical" evidence="1">
    <location>
        <begin position="6"/>
        <end position="26"/>
    </location>
</feature>
<sequence length="302" mass="33832">MLPSLFMLFILIVLPIVTIWMLARATYKTKLEWLLDAVKTVALVAWLVHTQPWDWIGYYIRYLLVILLVVALFLSWKKVNALPFREKYTTKRTNTMGLNIVLIVFFGAITVSSIFSYSVKDKAIELAFPMHEGTYYVGHGGNHTSMNYHHAYDDQKYALDIVKLNKIGTRANGLQPKDLTKYAIFGDELLSPCNGKVIEARDGLQDMTPPEMDPEHPEGNYVALQCEQHEATIYLVHMKEGSVAVAKGDTVTTGQLLGKVGNSGNTSEPHLHIHAELDGKGVPLTFDGRFLVRNQLVKAGGK</sequence>
<evidence type="ECO:0000259" key="2">
    <source>
        <dbReference type="Pfam" id="PF01551"/>
    </source>
</evidence>
<evidence type="ECO:0000313" key="3">
    <source>
        <dbReference type="EMBL" id="MDW0114390.1"/>
    </source>
</evidence>